<evidence type="ECO:0000256" key="3">
    <source>
        <dbReference type="SAM" id="SignalP"/>
    </source>
</evidence>
<dbReference type="AlphaFoldDB" id="A0A1Y1Z186"/>
<feature type="compositionally biased region" description="Low complexity" evidence="2">
    <location>
        <begin position="547"/>
        <end position="558"/>
    </location>
</feature>
<feature type="compositionally biased region" description="Basic and acidic residues" evidence="2">
    <location>
        <begin position="597"/>
        <end position="608"/>
    </location>
</feature>
<sequence>MKVSRSNLLLILMYFIYINIINAKEFCLYGYDGINKVVDPYYINSNNETIYFETIEEYAKYSGPTWFGVSICGNNMLVNNVGVYYEYVNTNTLNKESKTGKIETEKLNNKIDKNIEIINGNDKLNNFHKKNGIINKREKISNKDSIDVNNLNSKEEIREYYENLYKKLNITNLQCIPLTSINPAYNPYHKSLMVGIKNADKVNIITNIGSPIGGSGKNLNGSDNIKIGENIDINECGLVYNMKGATISCGIRISKSVEDSISISDTNGNTYHKAYGIVTSNTNSYTDDINTILELSLSSTDSNSLSESESNSVSNAAERTISYSISNSESVTDDTSNTHSTSHDESYAHTISEEQTHSRTDGGETVNETNWSKSEEVSHTDEYSRMDLNDYNKAKNSHKKRNLTHLNKRFLGIGTDEVEAGCEVANTAINAAGLEEQIRANEIAKDANKIAEDANKKAEDANNIARDANDIAGTSNDIARNANDISSRSIDSQEKIAAEDSALQHELNKLQLDQELNIALAGTRSTSDTHTTGSTWGGSKSESKNWSDTYTTTSGISDTWTTSNGYSDAFTVGHSETSTEETSQFDSISNSLTNSYTKDRNWSNEKSKTTSSSNSYSFGKSNSISRTNDISMDEAIDRSVEHTFTKSQTNSTTIEFTKNLEWPIAENGHFNLTVVPRFYQKLTFGLVVIIMKKR</sequence>
<reference evidence="4 5" key="1">
    <citation type="submission" date="2016-08" db="EMBL/GenBank/DDBJ databases">
        <title>A Parts List for Fungal Cellulosomes Revealed by Comparative Genomics.</title>
        <authorList>
            <consortium name="DOE Joint Genome Institute"/>
            <person name="Haitjema C.H."/>
            <person name="Gilmore S.P."/>
            <person name="Henske J.K."/>
            <person name="Solomon K.V."/>
            <person name="De Groot R."/>
            <person name="Kuo A."/>
            <person name="Mondo S.J."/>
            <person name="Salamov A.A."/>
            <person name="Labutti K."/>
            <person name="Zhao Z."/>
            <person name="Chiniquy J."/>
            <person name="Barry K."/>
            <person name="Brewer H.M."/>
            <person name="Purvine S.O."/>
            <person name="Wright A.T."/>
            <person name="Boxma B."/>
            <person name="Van Alen T."/>
            <person name="Hackstein J.H."/>
            <person name="Baker S.E."/>
            <person name="Grigoriev I.V."/>
            <person name="O'Malley M.A."/>
        </authorList>
    </citation>
    <scope>NUCLEOTIDE SEQUENCE [LARGE SCALE GENOMIC DNA]</scope>
    <source>
        <strain evidence="4 5">G1</strain>
    </source>
</reference>
<organism evidence="4 5">
    <name type="scientific">Neocallimastix californiae</name>
    <dbReference type="NCBI Taxonomy" id="1754190"/>
    <lineage>
        <taxon>Eukaryota</taxon>
        <taxon>Fungi</taxon>
        <taxon>Fungi incertae sedis</taxon>
        <taxon>Chytridiomycota</taxon>
        <taxon>Chytridiomycota incertae sedis</taxon>
        <taxon>Neocallimastigomycetes</taxon>
        <taxon>Neocallimastigales</taxon>
        <taxon>Neocallimastigaceae</taxon>
        <taxon>Neocallimastix</taxon>
    </lineage>
</organism>
<feature type="region of interest" description="Disordered" evidence="2">
    <location>
        <begin position="523"/>
        <end position="558"/>
    </location>
</feature>
<keyword evidence="3" id="KW-0732">Signal</keyword>
<evidence type="ECO:0000313" key="4">
    <source>
        <dbReference type="EMBL" id="ORY04048.1"/>
    </source>
</evidence>
<proteinExistence type="predicted"/>
<feature type="signal peptide" evidence="3">
    <location>
        <begin position="1"/>
        <end position="23"/>
    </location>
</feature>
<keyword evidence="1" id="KW-0175">Coiled coil</keyword>
<evidence type="ECO:0000256" key="2">
    <source>
        <dbReference type="SAM" id="MobiDB-lite"/>
    </source>
</evidence>
<evidence type="ECO:0000313" key="5">
    <source>
        <dbReference type="Proteomes" id="UP000193920"/>
    </source>
</evidence>
<feature type="compositionally biased region" description="Basic and acidic residues" evidence="2">
    <location>
        <begin position="341"/>
        <end position="362"/>
    </location>
</feature>
<feature type="region of interest" description="Disordered" evidence="2">
    <location>
        <begin position="324"/>
        <end position="381"/>
    </location>
</feature>
<evidence type="ECO:0000256" key="1">
    <source>
        <dbReference type="SAM" id="Coils"/>
    </source>
</evidence>
<protein>
    <submittedName>
        <fullName evidence="4">Uncharacterized protein</fullName>
    </submittedName>
</protein>
<feature type="region of interest" description="Disordered" evidence="2">
    <location>
        <begin position="596"/>
        <end position="621"/>
    </location>
</feature>
<feature type="coiled-coil region" evidence="1">
    <location>
        <begin position="441"/>
        <end position="471"/>
    </location>
</feature>
<accession>A0A1Y1Z186</accession>
<feature type="compositionally biased region" description="Polar residues" evidence="2">
    <location>
        <begin position="523"/>
        <end position="546"/>
    </location>
</feature>
<feature type="compositionally biased region" description="Low complexity" evidence="2">
    <location>
        <begin position="609"/>
        <end position="621"/>
    </location>
</feature>
<comment type="caution">
    <text evidence="4">The sequence shown here is derived from an EMBL/GenBank/DDBJ whole genome shotgun (WGS) entry which is preliminary data.</text>
</comment>
<dbReference type="EMBL" id="MCOG01000469">
    <property type="protein sequence ID" value="ORY04048.1"/>
    <property type="molecule type" value="Genomic_DNA"/>
</dbReference>
<gene>
    <name evidence="4" type="ORF">LY90DRAFT_519477</name>
</gene>
<dbReference type="Proteomes" id="UP000193920">
    <property type="component" value="Unassembled WGS sequence"/>
</dbReference>
<name>A0A1Y1Z186_9FUNG</name>
<keyword evidence="5" id="KW-1185">Reference proteome</keyword>
<feature type="chain" id="PRO_5010993728" evidence="3">
    <location>
        <begin position="24"/>
        <end position="694"/>
    </location>
</feature>